<sequence length="122" mass="13410">MRLVEIARFVDDVASATRFYRDVLGREPNRTGEGVAEFDLEGVTLRLHAKTPPAGGMPPVEDHLAFEVHDLDAAVAAMEVAGHRIEMPPATYPWGRAAWLRDPEGRLVELCGRSSSVTVSDR</sequence>
<dbReference type="OrthoDB" id="9812656at2"/>
<feature type="domain" description="VOC" evidence="1">
    <location>
        <begin position="2"/>
        <end position="113"/>
    </location>
</feature>
<dbReference type="EMBL" id="CP036275">
    <property type="protein sequence ID" value="QDU38373.1"/>
    <property type="molecule type" value="Genomic_DNA"/>
</dbReference>
<dbReference type="KEGG" id="mri:Mal4_27000"/>
<dbReference type="InterPro" id="IPR029068">
    <property type="entry name" value="Glyas_Bleomycin-R_OHBP_Dase"/>
</dbReference>
<evidence type="ECO:0000313" key="3">
    <source>
        <dbReference type="Proteomes" id="UP000320496"/>
    </source>
</evidence>
<proteinExistence type="predicted"/>
<dbReference type="PANTHER" id="PTHR33993:SF2">
    <property type="entry name" value="VOC DOMAIN-CONTAINING PROTEIN"/>
    <property type="match status" value="1"/>
</dbReference>
<keyword evidence="3" id="KW-1185">Reference proteome</keyword>
<dbReference type="RefSeq" id="WP_145369662.1">
    <property type="nucleotide sequence ID" value="NZ_CP036275.1"/>
</dbReference>
<dbReference type="PROSITE" id="PS51819">
    <property type="entry name" value="VOC"/>
    <property type="match status" value="1"/>
</dbReference>
<evidence type="ECO:0000259" key="1">
    <source>
        <dbReference type="PROSITE" id="PS51819"/>
    </source>
</evidence>
<dbReference type="InterPro" id="IPR004360">
    <property type="entry name" value="Glyas_Fos-R_dOase_dom"/>
</dbReference>
<dbReference type="AlphaFoldDB" id="A0A517Z7B7"/>
<dbReference type="PANTHER" id="PTHR33993">
    <property type="entry name" value="GLYOXALASE-RELATED"/>
    <property type="match status" value="1"/>
</dbReference>
<dbReference type="InterPro" id="IPR052164">
    <property type="entry name" value="Anthracycline_SecMetBiosynth"/>
</dbReference>
<accession>A0A517Z7B7</accession>
<gene>
    <name evidence="2" type="ORF">Mal4_27000</name>
</gene>
<dbReference type="Proteomes" id="UP000320496">
    <property type="component" value="Chromosome"/>
</dbReference>
<dbReference type="Gene3D" id="3.10.180.10">
    <property type="entry name" value="2,3-Dihydroxybiphenyl 1,2-Dioxygenase, domain 1"/>
    <property type="match status" value="1"/>
</dbReference>
<evidence type="ECO:0000313" key="2">
    <source>
        <dbReference type="EMBL" id="QDU38373.1"/>
    </source>
</evidence>
<protein>
    <submittedName>
        <fullName evidence="2">Glyoxalase-like domain protein</fullName>
    </submittedName>
</protein>
<dbReference type="InterPro" id="IPR037523">
    <property type="entry name" value="VOC_core"/>
</dbReference>
<name>A0A517Z7B7_9PLAN</name>
<dbReference type="SUPFAM" id="SSF54593">
    <property type="entry name" value="Glyoxalase/Bleomycin resistance protein/Dihydroxybiphenyl dioxygenase"/>
    <property type="match status" value="1"/>
</dbReference>
<reference evidence="2 3" key="1">
    <citation type="submission" date="2019-02" db="EMBL/GenBank/DDBJ databases">
        <title>Deep-cultivation of Planctomycetes and their phenomic and genomic characterization uncovers novel biology.</title>
        <authorList>
            <person name="Wiegand S."/>
            <person name="Jogler M."/>
            <person name="Boedeker C."/>
            <person name="Pinto D."/>
            <person name="Vollmers J."/>
            <person name="Rivas-Marin E."/>
            <person name="Kohn T."/>
            <person name="Peeters S.H."/>
            <person name="Heuer A."/>
            <person name="Rast P."/>
            <person name="Oberbeckmann S."/>
            <person name="Bunk B."/>
            <person name="Jeske O."/>
            <person name="Meyerdierks A."/>
            <person name="Storesund J.E."/>
            <person name="Kallscheuer N."/>
            <person name="Luecker S."/>
            <person name="Lage O.M."/>
            <person name="Pohl T."/>
            <person name="Merkel B.J."/>
            <person name="Hornburger P."/>
            <person name="Mueller R.-W."/>
            <person name="Bruemmer F."/>
            <person name="Labrenz M."/>
            <person name="Spormann A.M."/>
            <person name="Op den Camp H."/>
            <person name="Overmann J."/>
            <person name="Amann R."/>
            <person name="Jetten M.S.M."/>
            <person name="Mascher T."/>
            <person name="Medema M.H."/>
            <person name="Devos D.P."/>
            <person name="Kaster A.-K."/>
            <person name="Ovreas L."/>
            <person name="Rohde M."/>
            <person name="Galperin M.Y."/>
            <person name="Jogler C."/>
        </authorList>
    </citation>
    <scope>NUCLEOTIDE SEQUENCE [LARGE SCALE GENOMIC DNA]</scope>
    <source>
        <strain evidence="2 3">Mal4</strain>
    </source>
</reference>
<dbReference type="Pfam" id="PF00903">
    <property type="entry name" value="Glyoxalase"/>
    <property type="match status" value="1"/>
</dbReference>
<organism evidence="2 3">
    <name type="scientific">Maioricimonas rarisocia</name>
    <dbReference type="NCBI Taxonomy" id="2528026"/>
    <lineage>
        <taxon>Bacteria</taxon>
        <taxon>Pseudomonadati</taxon>
        <taxon>Planctomycetota</taxon>
        <taxon>Planctomycetia</taxon>
        <taxon>Planctomycetales</taxon>
        <taxon>Planctomycetaceae</taxon>
        <taxon>Maioricimonas</taxon>
    </lineage>
</organism>